<dbReference type="EC" id="1.4.4.2" evidence="2"/>
<dbReference type="GO" id="GO:0004375">
    <property type="term" value="F:glycine dehydrogenase (decarboxylating) activity"/>
    <property type="evidence" value="ECO:0007669"/>
    <property type="project" value="UniProtKB-EC"/>
</dbReference>
<dbReference type="NCBIfam" id="NF001696">
    <property type="entry name" value="PRK00451.1"/>
    <property type="match status" value="1"/>
</dbReference>
<dbReference type="Gene3D" id="3.40.640.10">
    <property type="entry name" value="Type I PLP-dependent aspartate aminotransferase-like (Major domain)"/>
    <property type="match status" value="1"/>
</dbReference>
<dbReference type="AlphaFoldDB" id="A0A833DT02"/>
<evidence type="ECO:0000313" key="5">
    <source>
        <dbReference type="Proteomes" id="UP000605805"/>
    </source>
</evidence>
<dbReference type="GO" id="GO:0009116">
    <property type="term" value="P:nucleoside metabolic process"/>
    <property type="evidence" value="ECO:0007669"/>
    <property type="project" value="InterPro"/>
</dbReference>
<comment type="function">
    <text evidence="2">The glycine cleavage system catalyzes the degradation of glycine. The P protein binds the alpha-amino group of glycine through its pyridoxal phosphate cofactor; CO(2) is released and the remaining methylamine moiety is then transferred to the lipoamide cofactor of the H protein.</text>
</comment>
<dbReference type="EMBL" id="DQTV01000038">
    <property type="protein sequence ID" value="HIP56812.1"/>
    <property type="molecule type" value="Genomic_DNA"/>
</dbReference>
<reference evidence="4" key="1">
    <citation type="journal article" date="2020" name="ISME J.">
        <title>Gammaproteobacteria mediating utilization of methyl-, sulfur- and petroleum organic compounds in deep ocean hydrothermal plumes.</title>
        <authorList>
            <person name="Zhou Z."/>
            <person name="Liu Y."/>
            <person name="Pan J."/>
            <person name="Cron B.R."/>
            <person name="Toner B.M."/>
            <person name="Anantharaman K."/>
            <person name="Breier J.A."/>
            <person name="Dick G.J."/>
            <person name="Li M."/>
        </authorList>
    </citation>
    <scope>NUCLEOTIDE SEQUENCE</scope>
    <source>
        <strain evidence="4">SZUA-1435</strain>
    </source>
</reference>
<comment type="catalytic activity">
    <reaction evidence="2">
        <text>N(6)-[(R)-lipoyl]-L-lysyl-[glycine-cleavage complex H protein] + glycine + H(+) = N(6)-[(R)-S(8)-aminomethyldihydrolipoyl]-L-lysyl-[glycine-cleavage complex H protein] + CO2</text>
        <dbReference type="Rhea" id="RHEA:24304"/>
        <dbReference type="Rhea" id="RHEA-COMP:10494"/>
        <dbReference type="Rhea" id="RHEA-COMP:10495"/>
        <dbReference type="ChEBI" id="CHEBI:15378"/>
        <dbReference type="ChEBI" id="CHEBI:16526"/>
        <dbReference type="ChEBI" id="CHEBI:57305"/>
        <dbReference type="ChEBI" id="CHEBI:83099"/>
        <dbReference type="ChEBI" id="CHEBI:83143"/>
        <dbReference type="EC" id="1.4.4.2"/>
    </reaction>
</comment>
<evidence type="ECO:0000313" key="4">
    <source>
        <dbReference type="EMBL" id="HIP56812.1"/>
    </source>
</evidence>
<comment type="similarity">
    <text evidence="2">Belongs to the GcvP family. N-terminal subunit subfamily.</text>
</comment>
<dbReference type="PANTHER" id="PTHR42806:SF1">
    <property type="entry name" value="GLYCINE DEHYDROGENASE (DECARBOXYLATING)"/>
    <property type="match status" value="1"/>
</dbReference>
<dbReference type="InterPro" id="IPR015424">
    <property type="entry name" value="PyrdxlP-dep_Trfase"/>
</dbReference>
<dbReference type="InterPro" id="IPR023010">
    <property type="entry name" value="GcvPA"/>
</dbReference>
<dbReference type="HAMAP" id="MF_00712">
    <property type="entry name" value="GcvPA"/>
    <property type="match status" value="1"/>
</dbReference>
<evidence type="ECO:0000259" key="3">
    <source>
        <dbReference type="Pfam" id="PF02347"/>
    </source>
</evidence>
<dbReference type="Proteomes" id="UP000605805">
    <property type="component" value="Unassembled WGS sequence"/>
</dbReference>
<evidence type="ECO:0000256" key="1">
    <source>
        <dbReference type="ARBA" id="ARBA00023002"/>
    </source>
</evidence>
<dbReference type="InterPro" id="IPR049315">
    <property type="entry name" value="GDC-P_N"/>
</dbReference>
<dbReference type="SUPFAM" id="SSF53383">
    <property type="entry name" value="PLP-dependent transferases"/>
    <property type="match status" value="1"/>
</dbReference>
<evidence type="ECO:0000256" key="2">
    <source>
        <dbReference type="HAMAP-Rule" id="MF_00712"/>
    </source>
</evidence>
<dbReference type="Pfam" id="PF02347">
    <property type="entry name" value="GDC-P"/>
    <property type="match status" value="1"/>
</dbReference>
<dbReference type="InterPro" id="IPR015422">
    <property type="entry name" value="PyrdxlP-dep_Trfase_small"/>
</dbReference>
<proteinExistence type="inferred from homology"/>
<name>A0A833DT02_9CREN</name>
<accession>A0A833DT02</accession>
<dbReference type="GO" id="GO:0019464">
    <property type="term" value="P:glycine decarboxylation via glycine cleavage system"/>
    <property type="evidence" value="ECO:0007669"/>
    <property type="project" value="UniProtKB-UniRule"/>
</dbReference>
<dbReference type="Gene3D" id="3.90.1150.10">
    <property type="entry name" value="Aspartate Aminotransferase, domain 1"/>
    <property type="match status" value="1"/>
</dbReference>
<organism evidence="4 5">
    <name type="scientific">Ignisphaera aggregans</name>
    <dbReference type="NCBI Taxonomy" id="334771"/>
    <lineage>
        <taxon>Archaea</taxon>
        <taxon>Thermoproteota</taxon>
        <taxon>Thermoprotei</taxon>
        <taxon>Desulfurococcales</taxon>
        <taxon>Desulfurococcaceae</taxon>
        <taxon>Ignisphaera</taxon>
    </lineage>
</organism>
<feature type="domain" description="Glycine cleavage system P-protein N-terminal" evidence="3">
    <location>
        <begin position="12"/>
        <end position="453"/>
    </location>
</feature>
<dbReference type="PANTHER" id="PTHR42806">
    <property type="entry name" value="GLYCINE CLEAVAGE SYSTEM P-PROTEIN"/>
    <property type="match status" value="1"/>
</dbReference>
<gene>
    <name evidence="2" type="primary">gcvPA</name>
    <name evidence="4" type="ORF">EYH02_01915</name>
</gene>
<keyword evidence="1 2" id="KW-0560">Oxidoreductase</keyword>
<comment type="subunit">
    <text evidence="2">The glycine cleavage system is composed of four proteins: P, T, L and H. In this organism, the P 'protein' is a heterodimer of two subunits.</text>
</comment>
<comment type="caution">
    <text evidence="4">The sequence shown here is derived from an EMBL/GenBank/DDBJ whole genome shotgun (WGS) entry which is preliminary data.</text>
</comment>
<sequence>MPHYWIYNSDPEIKRSMLSELGINDTMELFKDVPENLILKKPLHVGFGRYLSEYEILRFLKMQREKILHPKIPPFTGIEMCIHFVPAVVKELMLRNEFYTAYTPYQPEINQGILQALFEYQSVMAELYGVEVVNASMYDGSTALAEAIRMAIRATRRRKIVIARSVSPIKRRVVETWTYGIGVSLHYIGWDENDGSVNMEELSGKLDADTAAVVVEVPNVFGVVEHRLYELAQEVHRIGGLLIVFANPLALGVIKPPGELGADIVVGEGQPLGLGLYYGGSTLGILGVRRDMNLIRQMPGKLVGMTRSYLGERGFALVLQTREQHIRRERATSNITTNSALNAIAALIYVTWLGGDGIRKLSLSIAARTEYLREKIRSVDRLQAPLFTDALYFMKIPIKFLNKDCETVSKELRRRGILCCSDLGRYDSELRNIATICVTEVHSKEDIDTLVDALKQVVM</sequence>
<protein>
    <recommendedName>
        <fullName evidence="2">Probable glycine dehydrogenase (decarboxylating) subunit 1</fullName>
        <ecNumber evidence="2">1.4.4.2</ecNumber>
    </recommendedName>
    <alternativeName>
        <fullName evidence="2">Glycine cleavage system P-protein subunit 1</fullName>
    </alternativeName>
    <alternativeName>
        <fullName evidence="2">Glycine decarboxylase subunit 1</fullName>
    </alternativeName>
    <alternativeName>
        <fullName evidence="2">Glycine dehydrogenase (aminomethyl-transferring) subunit 1</fullName>
    </alternativeName>
</protein>
<dbReference type="InterPro" id="IPR015421">
    <property type="entry name" value="PyrdxlP-dep_Trfase_major"/>
</dbReference>